<dbReference type="EMBL" id="GBXM01030792">
    <property type="protein sequence ID" value="JAH77785.1"/>
    <property type="molecule type" value="Transcribed_RNA"/>
</dbReference>
<reference evidence="1" key="1">
    <citation type="submission" date="2014-11" db="EMBL/GenBank/DDBJ databases">
        <authorList>
            <person name="Amaro Gonzalez C."/>
        </authorList>
    </citation>
    <scope>NUCLEOTIDE SEQUENCE</scope>
</reference>
<reference evidence="1" key="2">
    <citation type="journal article" date="2015" name="Fish Shellfish Immunol.">
        <title>Early steps in the European eel (Anguilla anguilla)-Vibrio vulnificus interaction in the gills: Role of the RtxA13 toxin.</title>
        <authorList>
            <person name="Callol A."/>
            <person name="Pajuelo D."/>
            <person name="Ebbesson L."/>
            <person name="Teles M."/>
            <person name="MacKenzie S."/>
            <person name="Amaro C."/>
        </authorList>
    </citation>
    <scope>NUCLEOTIDE SEQUENCE</scope>
</reference>
<protein>
    <submittedName>
        <fullName evidence="1">Uncharacterized protein</fullName>
    </submittedName>
</protein>
<dbReference type="AlphaFoldDB" id="A0A0E9VK57"/>
<evidence type="ECO:0000313" key="1">
    <source>
        <dbReference type="EMBL" id="JAH77785.1"/>
    </source>
</evidence>
<organism evidence="1">
    <name type="scientific">Anguilla anguilla</name>
    <name type="common">European freshwater eel</name>
    <name type="synonym">Muraena anguilla</name>
    <dbReference type="NCBI Taxonomy" id="7936"/>
    <lineage>
        <taxon>Eukaryota</taxon>
        <taxon>Metazoa</taxon>
        <taxon>Chordata</taxon>
        <taxon>Craniata</taxon>
        <taxon>Vertebrata</taxon>
        <taxon>Euteleostomi</taxon>
        <taxon>Actinopterygii</taxon>
        <taxon>Neopterygii</taxon>
        <taxon>Teleostei</taxon>
        <taxon>Anguilliformes</taxon>
        <taxon>Anguillidae</taxon>
        <taxon>Anguilla</taxon>
    </lineage>
</organism>
<sequence length="49" mass="5467">MTLHIIPFLNLTKHRWRLFPNCTAAGVSACCQNNICTAEVFLYAAGERA</sequence>
<accession>A0A0E9VK57</accession>
<proteinExistence type="predicted"/>
<name>A0A0E9VK57_ANGAN</name>